<proteinExistence type="predicted"/>
<dbReference type="SUPFAM" id="SSF55785">
    <property type="entry name" value="PYP-like sensor domain (PAS domain)"/>
    <property type="match status" value="1"/>
</dbReference>
<evidence type="ECO:0000313" key="4">
    <source>
        <dbReference type="Proteomes" id="UP000445000"/>
    </source>
</evidence>
<dbReference type="Gene3D" id="3.20.20.450">
    <property type="entry name" value="EAL domain"/>
    <property type="match status" value="1"/>
</dbReference>
<dbReference type="Gene3D" id="3.30.450.20">
    <property type="entry name" value="PAS domain"/>
    <property type="match status" value="1"/>
</dbReference>
<dbReference type="InterPro" id="IPR029787">
    <property type="entry name" value="Nucleotide_cyclase"/>
</dbReference>
<dbReference type="PROSITE" id="PS50887">
    <property type="entry name" value="GGDEF"/>
    <property type="match status" value="1"/>
</dbReference>
<dbReference type="Pfam" id="PF00563">
    <property type="entry name" value="EAL"/>
    <property type="match status" value="1"/>
</dbReference>
<dbReference type="PANTHER" id="PTHR33121:SF23">
    <property type="entry name" value="CYCLIC DI-GMP PHOSPHODIESTERASE PDEB"/>
    <property type="match status" value="1"/>
</dbReference>
<evidence type="ECO:0000313" key="3">
    <source>
        <dbReference type="EMBL" id="GFE79716.1"/>
    </source>
</evidence>
<dbReference type="SMART" id="SM00052">
    <property type="entry name" value="EAL"/>
    <property type="match status" value="1"/>
</dbReference>
<dbReference type="PANTHER" id="PTHR33121">
    <property type="entry name" value="CYCLIC DI-GMP PHOSPHODIESTERASE PDEF"/>
    <property type="match status" value="1"/>
</dbReference>
<dbReference type="SMART" id="SM00267">
    <property type="entry name" value="GGDEF"/>
    <property type="match status" value="1"/>
</dbReference>
<dbReference type="InterPro" id="IPR001633">
    <property type="entry name" value="EAL_dom"/>
</dbReference>
<dbReference type="Proteomes" id="UP000445000">
    <property type="component" value="Unassembled WGS sequence"/>
</dbReference>
<reference evidence="4" key="1">
    <citation type="submission" date="2020-01" db="EMBL/GenBank/DDBJ databases">
        <title>'Steroidobacter agaridevorans' sp. nov., agar-degrading bacteria isolated from rhizosphere soils.</title>
        <authorList>
            <person name="Ikenaga M."/>
            <person name="Kataoka M."/>
            <person name="Murouchi A."/>
            <person name="Katsuragi S."/>
            <person name="Sakai M."/>
        </authorList>
    </citation>
    <scope>NUCLEOTIDE SEQUENCE [LARGE SCALE GENOMIC DNA]</scope>
    <source>
        <strain evidence="4">YU21-B</strain>
    </source>
</reference>
<dbReference type="InterPro" id="IPR000160">
    <property type="entry name" value="GGDEF_dom"/>
</dbReference>
<organism evidence="3 4">
    <name type="scientific">Steroidobacter agaridevorans</name>
    <dbReference type="NCBI Taxonomy" id="2695856"/>
    <lineage>
        <taxon>Bacteria</taxon>
        <taxon>Pseudomonadati</taxon>
        <taxon>Pseudomonadota</taxon>
        <taxon>Gammaproteobacteria</taxon>
        <taxon>Steroidobacterales</taxon>
        <taxon>Steroidobacteraceae</taxon>
        <taxon>Steroidobacter</taxon>
    </lineage>
</organism>
<dbReference type="SUPFAM" id="SSF141868">
    <property type="entry name" value="EAL domain-like"/>
    <property type="match status" value="1"/>
</dbReference>
<feature type="domain" description="GGDEF" evidence="2">
    <location>
        <begin position="298"/>
        <end position="431"/>
    </location>
</feature>
<dbReference type="InterPro" id="IPR050706">
    <property type="entry name" value="Cyclic-di-GMP_PDE-like"/>
</dbReference>
<dbReference type="Gene3D" id="3.30.70.270">
    <property type="match status" value="1"/>
</dbReference>
<dbReference type="EMBL" id="BLJN01000002">
    <property type="protein sequence ID" value="GFE79716.1"/>
    <property type="molecule type" value="Genomic_DNA"/>
</dbReference>
<protein>
    <submittedName>
        <fullName evidence="3">Protein FimX</fullName>
    </submittedName>
</protein>
<dbReference type="CDD" id="cd01948">
    <property type="entry name" value="EAL"/>
    <property type="match status" value="1"/>
</dbReference>
<dbReference type="InterPro" id="IPR000014">
    <property type="entry name" value="PAS"/>
</dbReference>
<evidence type="ECO:0000259" key="1">
    <source>
        <dbReference type="PROSITE" id="PS50883"/>
    </source>
</evidence>
<comment type="caution">
    <text evidence="3">The sequence shown here is derived from an EMBL/GenBank/DDBJ whole genome shotgun (WGS) entry which is preliminary data.</text>
</comment>
<dbReference type="InterPro" id="IPR043128">
    <property type="entry name" value="Rev_trsase/Diguanyl_cyclase"/>
</dbReference>
<feature type="domain" description="EAL" evidence="1">
    <location>
        <begin position="442"/>
        <end position="683"/>
    </location>
</feature>
<dbReference type="Pfam" id="PF13188">
    <property type="entry name" value="PAS_8"/>
    <property type="match status" value="1"/>
</dbReference>
<dbReference type="InterPro" id="IPR035965">
    <property type="entry name" value="PAS-like_dom_sf"/>
</dbReference>
<dbReference type="PROSITE" id="PS50883">
    <property type="entry name" value="EAL"/>
    <property type="match status" value="1"/>
</dbReference>
<gene>
    <name evidence="3" type="primary">fimX</name>
    <name evidence="3" type="ORF">GCM10011487_17160</name>
</gene>
<dbReference type="SUPFAM" id="SSF55073">
    <property type="entry name" value="Nucleotide cyclase"/>
    <property type="match status" value="1"/>
</dbReference>
<name>A0A829YAH7_9GAMM</name>
<dbReference type="NCBIfam" id="TIGR00229">
    <property type="entry name" value="sensory_box"/>
    <property type="match status" value="1"/>
</dbReference>
<dbReference type="GO" id="GO:0071111">
    <property type="term" value="F:cyclic-guanylate-specific phosphodiesterase activity"/>
    <property type="evidence" value="ECO:0007669"/>
    <property type="project" value="InterPro"/>
</dbReference>
<evidence type="ECO:0000259" key="2">
    <source>
        <dbReference type="PROSITE" id="PS50887"/>
    </source>
</evidence>
<dbReference type="Pfam" id="PF00990">
    <property type="entry name" value="GGDEF"/>
    <property type="match status" value="1"/>
</dbReference>
<sequence>MAESSAVPMIVLTRHQDNVEAINSNLRNAGMAVRCNWIKELTDLGEALQQINAHMLVAFVGPDPADMTKVMTVAKQYGADVPVLFARDQVDEEIISNAMQQGARDVVTLMNPNRLRGVVARELEANRQARALNSTISSAREYRDQLKSFMAGSADAIAHVQEGIIVDANPAWLDLYGFKDADALVGTPLMDAFDAEVHAALKGALVACLQGKWSNHTLKANALLNDGSNVPLEIELSRTEFDGEPAVRLCFAARKRESGNLNEQLTEALERDASTGALQRKFFIEHLKKTLAHPIKAGVRELVAIQPDKLDAIADDIGPLVVEDFIAQFAGLVSETRQASDLVGRFGDGTLVLLMERGTARDIEVWATNLIRKVGTQVFRLGEKQISCTCSVGVGLIDARSPNASNAIADALSARRAAETAGGARVNIVDHREEDTKREAADEVWVKRIRAALMENRFRLMQQPIASLLGEDKGMFDVLVRMVDEQGEELLPAEFMAAAERNDLMKNIDRWVIGASMTFIASRPVKQLFVRLSKDSVRDKSLLQWLLNQLKSSRIEPGRLAFQISEQIATEYLGDTSELANGLRKIGFRFAIEHFGTGRDPQRLIAHLPIDYLKVDGTLMQGLAVDQALQGRVRDLVDQAKGRNIGTIAERVEDANTMAVLWQLGIEFIQGYFVNEPEQVVMG</sequence>
<accession>A0A829YAH7</accession>
<dbReference type="InterPro" id="IPR035919">
    <property type="entry name" value="EAL_sf"/>
</dbReference>
<dbReference type="AlphaFoldDB" id="A0A829YAH7"/>
<keyword evidence="4" id="KW-1185">Reference proteome</keyword>
<dbReference type="RefSeq" id="WP_161811479.1">
    <property type="nucleotide sequence ID" value="NZ_BLJN01000002.1"/>
</dbReference>